<dbReference type="EMBL" id="JALJOS010000020">
    <property type="protein sequence ID" value="KAK9826654.1"/>
    <property type="molecule type" value="Genomic_DNA"/>
</dbReference>
<evidence type="ECO:0000256" key="1">
    <source>
        <dbReference type="SAM" id="MobiDB-lite"/>
    </source>
</evidence>
<comment type="caution">
    <text evidence="2">The sequence shown here is derived from an EMBL/GenBank/DDBJ whole genome shotgun (WGS) entry which is preliminary data.</text>
</comment>
<gene>
    <name evidence="2" type="ORF">WJX74_008152</name>
</gene>
<sequence length="194" mass="21247">MGADSRDACLVAAAMHAKPLAELLQSILISVLGQPLRSDGPPDGMVQVACQQLLQAKVIGTLALPISHQSKEPRIKDLRTGIATWLLGPSLSAQFPVAIPYNFWDKRPHCSLCQLSGGIRQKLGTGMDSLRRFLKVAFESLHEQQSSSPRGPHNPRLCQQRSPRTCGRSISQKNDHTVSRRELGAAMELNETLH</sequence>
<proteinExistence type="predicted"/>
<dbReference type="Proteomes" id="UP001438707">
    <property type="component" value="Unassembled WGS sequence"/>
</dbReference>
<accession>A0AAW1QYN3</accession>
<protein>
    <submittedName>
        <fullName evidence="2">Uncharacterized protein</fullName>
    </submittedName>
</protein>
<feature type="compositionally biased region" description="Polar residues" evidence="1">
    <location>
        <begin position="157"/>
        <end position="172"/>
    </location>
</feature>
<reference evidence="2 3" key="1">
    <citation type="journal article" date="2024" name="Nat. Commun.">
        <title>Phylogenomics reveals the evolutionary origins of lichenization in chlorophyte algae.</title>
        <authorList>
            <person name="Puginier C."/>
            <person name="Libourel C."/>
            <person name="Otte J."/>
            <person name="Skaloud P."/>
            <person name="Haon M."/>
            <person name="Grisel S."/>
            <person name="Petersen M."/>
            <person name="Berrin J.G."/>
            <person name="Delaux P.M."/>
            <person name="Dal Grande F."/>
            <person name="Keller J."/>
        </authorList>
    </citation>
    <scope>NUCLEOTIDE SEQUENCE [LARGE SCALE GENOMIC DNA]</scope>
    <source>
        <strain evidence="2 3">SAG 2145</strain>
    </source>
</reference>
<name>A0AAW1QYN3_9CHLO</name>
<evidence type="ECO:0000313" key="2">
    <source>
        <dbReference type="EMBL" id="KAK9826654.1"/>
    </source>
</evidence>
<organism evidence="2 3">
    <name type="scientific">Apatococcus lobatus</name>
    <dbReference type="NCBI Taxonomy" id="904363"/>
    <lineage>
        <taxon>Eukaryota</taxon>
        <taxon>Viridiplantae</taxon>
        <taxon>Chlorophyta</taxon>
        <taxon>core chlorophytes</taxon>
        <taxon>Trebouxiophyceae</taxon>
        <taxon>Chlorellales</taxon>
        <taxon>Chlorellaceae</taxon>
        <taxon>Apatococcus</taxon>
    </lineage>
</organism>
<feature type="region of interest" description="Disordered" evidence="1">
    <location>
        <begin position="143"/>
        <end position="176"/>
    </location>
</feature>
<keyword evidence="3" id="KW-1185">Reference proteome</keyword>
<evidence type="ECO:0000313" key="3">
    <source>
        <dbReference type="Proteomes" id="UP001438707"/>
    </source>
</evidence>
<dbReference type="AlphaFoldDB" id="A0AAW1QYN3"/>